<dbReference type="EMBL" id="CP109965">
    <property type="protein sequence ID" value="WAJ69088.1"/>
    <property type="molecule type" value="Genomic_DNA"/>
</dbReference>
<evidence type="ECO:0000256" key="1">
    <source>
        <dbReference type="SAM" id="SignalP"/>
    </source>
</evidence>
<proteinExistence type="predicted"/>
<accession>A0ABY7AHJ6</accession>
<sequence length="204" mass="23940">MQIENKYIKRFVCLTLAVLASACSTVPEKLKVPAQTSLVSYQQASQNAQKVVGEKARWGGVIAKVKHKKEFTMLELVQYETYSSSKPIPGDDSLGRFRVYVEGFLEPKIYKEGRLVSALGTIAKPEQGQLEEQVIWYPVLKESQIYLWPKESKVRENDYWRDPFWPYSSRWYWNRYHHLHPYYIPKSNNKRSKKSNASKRKMIQ</sequence>
<dbReference type="InterPro" id="IPR004658">
    <property type="entry name" value="OMP_Slp"/>
</dbReference>
<dbReference type="Pfam" id="PF03843">
    <property type="entry name" value="Slp"/>
    <property type="match status" value="1"/>
</dbReference>
<dbReference type="Proteomes" id="UP001163726">
    <property type="component" value="Chromosome"/>
</dbReference>
<keyword evidence="1" id="KW-0732">Signal</keyword>
<organism evidence="2 3">
    <name type="scientific">Catenovulum adriaticum</name>
    <dbReference type="NCBI Taxonomy" id="2984846"/>
    <lineage>
        <taxon>Bacteria</taxon>
        <taxon>Pseudomonadati</taxon>
        <taxon>Pseudomonadota</taxon>
        <taxon>Gammaproteobacteria</taxon>
        <taxon>Alteromonadales</taxon>
        <taxon>Alteromonadaceae</taxon>
        <taxon>Catenovulum</taxon>
    </lineage>
</organism>
<keyword evidence="2" id="KW-0449">Lipoprotein</keyword>
<feature type="signal peptide" evidence="1">
    <location>
        <begin position="1"/>
        <end position="22"/>
    </location>
</feature>
<feature type="chain" id="PRO_5045229265" evidence="1">
    <location>
        <begin position="23"/>
        <end position="204"/>
    </location>
</feature>
<dbReference type="PANTHER" id="PTHR37530">
    <property type="entry name" value="OUTER MEMBRANE PROTEIN SLP"/>
    <property type="match status" value="1"/>
</dbReference>
<evidence type="ECO:0000313" key="3">
    <source>
        <dbReference type="Proteomes" id="UP001163726"/>
    </source>
</evidence>
<dbReference type="RefSeq" id="WP_268073251.1">
    <property type="nucleotide sequence ID" value="NZ_CP109965.1"/>
</dbReference>
<gene>
    <name evidence="2" type="ORF">OLW01_07740</name>
</gene>
<dbReference type="PROSITE" id="PS51257">
    <property type="entry name" value="PROKAR_LIPOPROTEIN"/>
    <property type="match status" value="1"/>
</dbReference>
<name>A0ABY7AHJ6_9ALTE</name>
<dbReference type="PANTHER" id="PTHR37530:SF1">
    <property type="entry name" value="OUTER MEMBRANE PROTEIN SLP"/>
    <property type="match status" value="1"/>
</dbReference>
<keyword evidence="3" id="KW-1185">Reference proteome</keyword>
<evidence type="ECO:0000313" key="2">
    <source>
        <dbReference type="EMBL" id="WAJ69088.1"/>
    </source>
</evidence>
<protein>
    <submittedName>
        <fullName evidence="2">Slp family lipoprotein</fullName>
    </submittedName>
</protein>
<dbReference type="PIRSF" id="PIRSF004982">
    <property type="entry name" value="SlP"/>
    <property type="match status" value="1"/>
</dbReference>
<reference evidence="2" key="1">
    <citation type="submission" date="2022-10" db="EMBL/GenBank/DDBJ databases">
        <title>Catenovulum adriacola sp. nov. isolated in the Harbour of Susak.</title>
        <authorList>
            <person name="Schoch T."/>
            <person name="Reich S.J."/>
            <person name="Stoeferle S."/>
            <person name="Flaiz M."/>
            <person name="Kazda M."/>
            <person name="Riedel C.U."/>
            <person name="Duerre P."/>
        </authorList>
    </citation>
    <scope>NUCLEOTIDE SEQUENCE</scope>
    <source>
        <strain evidence="2">TS8</strain>
    </source>
</reference>
<dbReference type="NCBIfam" id="TIGR00752">
    <property type="entry name" value="slp"/>
    <property type="match status" value="1"/>
</dbReference>